<dbReference type="OrthoDB" id="3871186at2"/>
<dbReference type="EMBL" id="PENI01000001">
    <property type="protein sequence ID" value="RMB87953.1"/>
    <property type="molecule type" value="Genomic_DNA"/>
</dbReference>
<feature type="compositionally biased region" description="Low complexity" evidence="6">
    <location>
        <begin position="17"/>
        <end position="30"/>
    </location>
</feature>
<dbReference type="Pfam" id="PF00082">
    <property type="entry name" value="Peptidase_S8"/>
    <property type="match status" value="1"/>
</dbReference>
<accession>A0A3M0ILX2</accession>
<feature type="domain" description="Peptidase S8/S53" evidence="9">
    <location>
        <begin position="81"/>
        <end position="311"/>
    </location>
</feature>
<evidence type="ECO:0000256" key="2">
    <source>
        <dbReference type="ARBA" id="ARBA00022670"/>
    </source>
</evidence>
<protein>
    <submittedName>
        <fullName evidence="10">Peptidase</fullName>
    </submittedName>
</protein>
<dbReference type="InterPro" id="IPR036852">
    <property type="entry name" value="Peptidase_S8/S53_dom_sf"/>
</dbReference>
<evidence type="ECO:0000259" key="9">
    <source>
        <dbReference type="Pfam" id="PF00082"/>
    </source>
</evidence>
<dbReference type="InterPro" id="IPR050131">
    <property type="entry name" value="Peptidase_S8_subtilisin-like"/>
</dbReference>
<evidence type="ECO:0000256" key="6">
    <source>
        <dbReference type="SAM" id="MobiDB-lite"/>
    </source>
</evidence>
<dbReference type="GO" id="GO:0004252">
    <property type="term" value="F:serine-type endopeptidase activity"/>
    <property type="evidence" value="ECO:0007669"/>
    <property type="project" value="UniProtKB-UniRule"/>
</dbReference>
<dbReference type="PRINTS" id="PR00723">
    <property type="entry name" value="SUBTILISIN"/>
</dbReference>
<feature type="transmembrane region" description="Helical" evidence="7">
    <location>
        <begin position="358"/>
        <end position="379"/>
    </location>
</feature>
<evidence type="ECO:0000256" key="4">
    <source>
        <dbReference type="ARBA" id="ARBA00022825"/>
    </source>
</evidence>
<name>A0A3M0ILX2_9ACTN</name>
<evidence type="ECO:0000256" key="1">
    <source>
        <dbReference type="ARBA" id="ARBA00011073"/>
    </source>
</evidence>
<dbReference type="InterPro" id="IPR015500">
    <property type="entry name" value="Peptidase_S8_subtilisin-rel"/>
</dbReference>
<dbReference type="Proteomes" id="UP000270471">
    <property type="component" value="Unassembled WGS sequence"/>
</dbReference>
<evidence type="ECO:0000256" key="7">
    <source>
        <dbReference type="SAM" id="Phobius"/>
    </source>
</evidence>
<feature type="active site" description="Charge relay system" evidence="5">
    <location>
        <position position="90"/>
    </location>
</feature>
<dbReference type="AlphaFoldDB" id="A0A3M0ILX2"/>
<feature type="active site" description="Charge relay system" evidence="5">
    <location>
        <position position="117"/>
    </location>
</feature>
<dbReference type="InterPro" id="IPR022398">
    <property type="entry name" value="Peptidase_S8_His-AS"/>
</dbReference>
<organism evidence="10 11">
    <name type="scientific">Streptomyces shenzhenensis</name>
    <dbReference type="NCBI Taxonomy" id="943815"/>
    <lineage>
        <taxon>Bacteria</taxon>
        <taxon>Bacillati</taxon>
        <taxon>Actinomycetota</taxon>
        <taxon>Actinomycetes</taxon>
        <taxon>Kitasatosporales</taxon>
        <taxon>Streptomycetaceae</taxon>
        <taxon>Streptomyces</taxon>
    </lineage>
</organism>
<keyword evidence="11" id="KW-1185">Reference proteome</keyword>
<feature type="chain" id="PRO_5018332662" evidence="8">
    <location>
        <begin position="21"/>
        <end position="391"/>
    </location>
</feature>
<dbReference type="InterPro" id="IPR000209">
    <property type="entry name" value="Peptidase_S8/S53_dom"/>
</dbReference>
<keyword evidence="7" id="KW-0472">Membrane</keyword>
<feature type="region of interest" description="Disordered" evidence="6">
    <location>
        <begin position="17"/>
        <end position="49"/>
    </location>
</feature>
<dbReference type="SUPFAM" id="SSF52743">
    <property type="entry name" value="Subtilisin-like"/>
    <property type="match status" value="1"/>
</dbReference>
<evidence type="ECO:0000256" key="8">
    <source>
        <dbReference type="SAM" id="SignalP"/>
    </source>
</evidence>
<dbReference type="Gene3D" id="3.40.50.200">
    <property type="entry name" value="Peptidase S8/S53 domain"/>
    <property type="match status" value="1"/>
</dbReference>
<keyword evidence="4 5" id="KW-0720">Serine protease</keyword>
<comment type="caution">
    <text evidence="10">The sequence shown here is derived from an EMBL/GenBank/DDBJ whole genome shotgun (WGS) entry which is preliminary data.</text>
</comment>
<comment type="similarity">
    <text evidence="1 5">Belongs to the peptidase S8 family.</text>
</comment>
<dbReference type="PROSITE" id="PS00137">
    <property type="entry name" value="SUBTILASE_HIS"/>
    <property type="match status" value="1"/>
</dbReference>
<keyword evidence="7" id="KW-1133">Transmembrane helix</keyword>
<keyword evidence="8" id="KW-0732">Signal</keyword>
<dbReference type="GO" id="GO:0006508">
    <property type="term" value="P:proteolysis"/>
    <property type="evidence" value="ECO:0007669"/>
    <property type="project" value="UniProtKB-KW"/>
</dbReference>
<dbReference type="PANTHER" id="PTHR43806:SF11">
    <property type="entry name" value="CEREVISIN-RELATED"/>
    <property type="match status" value="1"/>
</dbReference>
<feature type="signal peptide" evidence="8">
    <location>
        <begin position="1"/>
        <end position="20"/>
    </location>
</feature>
<evidence type="ECO:0000313" key="11">
    <source>
        <dbReference type="Proteomes" id="UP000270471"/>
    </source>
</evidence>
<keyword evidence="3 5" id="KW-0378">Hydrolase</keyword>
<feature type="active site" description="Charge relay system" evidence="5">
    <location>
        <position position="278"/>
    </location>
</feature>
<proteinExistence type="inferred from homology"/>
<keyword evidence="7" id="KW-0812">Transmembrane</keyword>
<evidence type="ECO:0000256" key="5">
    <source>
        <dbReference type="PROSITE-ProRule" id="PRU01240"/>
    </source>
</evidence>
<evidence type="ECO:0000313" key="10">
    <source>
        <dbReference type="EMBL" id="RMB87953.1"/>
    </source>
</evidence>
<dbReference type="PANTHER" id="PTHR43806">
    <property type="entry name" value="PEPTIDASE S8"/>
    <property type="match status" value="1"/>
</dbReference>
<keyword evidence="2 5" id="KW-0645">Protease</keyword>
<sequence length="391" mass="37596">MGALSVTAVCALSVPAPARAASPSPAPSSAGDGTGSTSLPPIPLSLGDDAPCTAASNRTAGAATRAQQSLSLPNAWQLSRGGGITVAVVDTGVSDKAPALSGRVTAVGDAAADCVGHGTFVAGLVAAAQTSGTDVHGVAPGARVLAVRGTDERGTASAERVADGIRAAVDNGAQVITVSAALTTGEAELTAAVRYATEHQVLVVAAAAPDIRPRSGEAAAQYWPASAPGALSVVGVTADGSVLASAASVTGADLAAPGGPVVGIGPRGSGHYIAAGSSAAAALAAGAAALVRAYHPDLTAAETAERLTGSAAPTGGAPRLDPYAAVSMVPPGSAPRAAAPSTAPLHLPEVSTAPQDRALLAAGAMALLMLVVAAAVVVIPRGRARGWRPPN</sequence>
<dbReference type="PROSITE" id="PS51892">
    <property type="entry name" value="SUBTILASE"/>
    <property type="match status" value="1"/>
</dbReference>
<gene>
    <name evidence="10" type="ORF">CTZ28_01275</name>
</gene>
<evidence type="ECO:0000256" key="3">
    <source>
        <dbReference type="ARBA" id="ARBA00022801"/>
    </source>
</evidence>
<reference evidence="10 11" key="1">
    <citation type="submission" date="2017-11" db="EMBL/GenBank/DDBJ databases">
        <title>Draft genome of actinobacteria isolated from guarana (Paullinia cupana (Mart.) Ducke.</title>
        <authorList>
            <person name="Siqueira K.A."/>
            <person name="Liotti R.G."/>
            <person name="Mendes T.A.O."/>
            <person name="Soares M.A."/>
        </authorList>
    </citation>
    <scope>NUCLEOTIDE SEQUENCE [LARGE SCALE GENOMIC DNA]</scope>
    <source>
        <strain evidence="10 11">193</strain>
    </source>
</reference>